<dbReference type="EMBL" id="JAGGNH010000004">
    <property type="protein sequence ID" value="KAJ0974562.1"/>
    <property type="molecule type" value="Genomic_DNA"/>
</dbReference>
<protein>
    <submittedName>
        <fullName evidence="1">Uncharacterized protein</fullName>
    </submittedName>
</protein>
<organism evidence="1 2">
    <name type="scientific">Dioscorea zingiberensis</name>
    <dbReference type="NCBI Taxonomy" id="325984"/>
    <lineage>
        <taxon>Eukaryota</taxon>
        <taxon>Viridiplantae</taxon>
        <taxon>Streptophyta</taxon>
        <taxon>Embryophyta</taxon>
        <taxon>Tracheophyta</taxon>
        <taxon>Spermatophyta</taxon>
        <taxon>Magnoliopsida</taxon>
        <taxon>Liliopsida</taxon>
        <taxon>Dioscoreales</taxon>
        <taxon>Dioscoreaceae</taxon>
        <taxon>Dioscorea</taxon>
    </lineage>
</organism>
<accession>A0A9D5CLA9</accession>
<evidence type="ECO:0000313" key="2">
    <source>
        <dbReference type="Proteomes" id="UP001085076"/>
    </source>
</evidence>
<dbReference type="Proteomes" id="UP001085076">
    <property type="component" value="Miscellaneous, Linkage group lg04"/>
</dbReference>
<evidence type="ECO:0000313" key="1">
    <source>
        <dbReference type="EMBL" id="KAJ0974562.1"/>
    </source>
</evidence>
<reference evidence="1" key="1">
    <citation type="submission" date="2021-03" db="EMBL/GenBank/DDBJ databases">
        <authorList>
            <person name="Li Z."/>
            <person name="Yang C."/>
        </authorList>
    </citation>
    <scope>NUCLEOTIDE SEQUENCE</scope>
    <source>
        <strain evidence="1">Dzin_1.0</strain>
        <tissue evidence="1">Leaf</tissue>
    </source>
</reference>
<sequence>MLLIGNYFDITFLLFTTFTKGFDMNVVKADHGYNPSPNEGVEPREFNEPDYIAEFNEPAVHEDDLHSLRGSDDDRRNAYVDFDEDVNQLRYPLCFPLFAATWGCNINTKQDNNLAVSASPRIFGLSASTPNILLSWLDIE</sequence>
<proteinExistence type="predicted"/>
<name>A0A9D5CLA9_9LILI</name>
<dbReference type="AlphaFoldDB" id="A0A9D5CLA9"/>
<keyword evidence="2" id="KW-1185">Reference proteome</keyword>
<comment type="caution">
    <text evidence="1">The sequence shown here is derived from an EMBL/GenBank/DDBJ whole genome shotgun (WGS) entry which is preliminary data.</text>
</comment>
<reference evidence="1" key="2">
    <citation type="journal article" date="2022" name="Hortic Res">
        <title>The genome of Dioscorea zingiberensis sheds light on the biosynthesis, origin and evolution of the medicinally important diosgenin saponins.</title>
        <authorList>
            <person name="Li Y."/>
            <person name="Tan C."/>
            <person name="Li Z."/>
            <person name="Guo J."/>
            <person name="Li S."/>
            <person name="Chen X."/>
            <person name="Wang C."/>
            <person name="Dai X."/>
            <person name="Yang H."/>
            <person name="Song W."/>
            <person name="Hou L."/>
            <person name="Xu J."/>
            <person name="Tong Z."/>
            <person name="Xu A."/>
            <person name="Yuan X."/>
            <person name="Wang W."/>
            <person name="Yang Q."/>
            <person name="Chen L."/>
            <person name="Sun Z."/>
            <person name="Wang K."/>
            <person name="Pan B."/>
            <person name="Chen J."/>
            <person name="Bao Y."/>
            <person name="Liu F."/>
            <person name="Qi X."/>
            <person name="Gang D.R."/>
            <person name="Wen J."/>
            <person name="Li J."/>
        </authorList>
    </citation>
    <scope>NUCLEOTIDE SEQUENCE</scope>
    <source>
        <strain evidence="1">Dzin_1.0</strain>
    </source>
</reference>
<gene>
    <name evidence="1" type="ORF">J5N97_016527</name>
</gene>